<keyword evidence="9" id="KW-1185">Reference proteome</keyword>
<dbReference type="AlphaFoldDB" id="A0AAD7YEK3"/>
<name>A0AAD7YEK3_MYTSE</name>
<dbReference type="SMART" id="SM01025">
    <property type="entry name" value="BEN"/>
    <property type="match status" value="1"/>
</dbReference>
<evidence type="ECO:0000256" key="2">
    <source>
        <dbReference type="ARBA" id="ARBA00022491"/>
    </source>
</evidence>
<dbReference type="Proteomes" id="UP001231518">
    <property type="component" value="Chromosome 17"/>
</dbReference>
<keyword evidence="3" id="KW-0805">Transcription regulation</keyword>
<dbReference type="Pfam" id="PF10523">
    <property type="entry name" value="BEN"/>
    <property type="match status" value="1"/>
</dbReference>
<feature type="compositionally biased region" description="Polar residues" evidence="6">
    <location>
        <begin position="284"/>
        <end position="299"/>
    </location>
</feature>
<evidence type="ECO:0000256" key="6">
    <source>
        <dbReference type="SAM" id="MobiDB-lite"/>
    </source>
</evidence>
<keyword evidence="5" id="KW-0539">Nucleus</keyword>
<dbReference type="GO" id="GO:0003677">
    <property type="term" value="F:DNA binding"/>
    <property type="evidence" value="ECO:0007669"/>
    <property type="project" value="InterPro"/>
</dbReference>
<organism evidence="8 9">
    <name type="scientific">Mythimna separata</name>
    <name type="common">Oriental armyworm</name>
    <name type="synonym">Pseudaletia separata</name>
    <dbReference type="NCBI Taxonomy" id="271217"/>
    <lineage>
        <taxon>Eukaryota</taxon>
        <taxon>Metazoa</taxon>
        <taxon>Ecdysozoa</taxon>
        <taxon>Arthropoda</taxon>
        <taxon>Hexapoda</taxon>
        <taxon>Insecta</taxon>
        <taxon>Pterygota</taxon>
        <taxon>Neoptera</taxon>
        <taxon>Endopterygota</taxon>
        <taxon>Lepidoptera</taxon>
        <taxon>Glossata</taxon>
        <taxon>Ditrysia</taxon>
        <taxon>Noctuoidea</taxon>
        <taxon>Noctuidae</taxon>
        <taxon>Noctuinae</taxon>
        <taxon>Hadenini</taxon>
        <taxon>Mythimna</taxon>
    </lineage>
</organism>
<dbReference type="GO" id="GO:0045746">
    <property type="term" value="P:negative regulation of Notch signaling pathway"/>
    <property type="evidence" value="ECO:0007669"/>
    <property type="project" value="InterPro"/>
</dbReference>
<feature type="compositionally biased region" description="Basic residues" evidence="6">
    <location>
        <begin position="567"/>
        <end position="577"/>
    </location>
</feature>
<evidence type="ECO:0000256" key="3">
    <source>
        <dbReference type="ARBA" id="ARBA00023015"/>
    </source>
</evidence>
<comment type="subcellular location">
    <subcellularLocation>
        <location evidence="1">Nucleus</location>
    </subcellularLocation>
</comment>
<keyword evidence="2" id="KW-0678">Repressor</keyword>
<feature type="region of interest" description="Disordered" evidence="6">
    <location>
        <begin position="194"/>
        <end position="299"/>
    </location>
</feature>
<dbReference type="PANTHER" id="PTHR35346:SF1">
    <property type="entry name" value="BEN DOMAIN-CONTAINING PROTEIN 6"/>
    <property type="match status" value="1"/>
</dbReference>
<dbReference type="GO" id="GO:0003714">
    <property type="term" value="F:transcription corepressor activity"/>
    <property type="evidence" value="ECO:0007669"/>
    <property type="project" value="InterPro"/>
</dbReference>
<dbReference type="InterPro" id="IPR018379">
    <property type="entry name" value="BEN_domain"/>
</dbReference>
<dbReference type="PANTHER" id="PTHR35346">
    <property type="entry name" value="BEN DOMAIN-CONTAINING PROTEIN 6"/>
    <property type="match status" value="1"/>
</dbReference>
<evidence type="ECO:0000259" key="7">
    <source>
        <dbReference type="PROSITE" id="PS51457"/>
    </source>
</evidence>
<evidence type="ECO:0000313" key="8">
    <source>
        <dbReference type="EMBL" id="KAJ8712423.1"/>
    </source>
</evidence>
<feature type="compositionally biased region" description="Low complexity" evidence="6">
    <location>
        <begin position="271"/>
        <end position="281"/>
    </location>
</feature>
<keyword evidence="4" id="KW-0804">Transcription</keyword>
<gene>
    <name evidence="8" type="ORF">PYW07_005265</name>
</gene>
<reference evidence="8" key="1">
    <citation type="submission" date="2023-03" db="EMBL/GenBank/DDBJ databases">
        <title>Chromosome-level genomes of two armyworms, Mythimna separata and Mythimna loreyi, provide insights into the biosynthesis and reception of sex pheromones.</title>
        <authorList>
            <person name="Zhao H."/>
        </authorList>
    </citation>
    <scope>NUCLEOTIDE SEQUENCE</scope>
    <source>
        <strain evidence="8">BeijingLab</strain>
        <tissue evidence="8">Pupa</tissue>
    </source>
</reference>
<evidence type="ECO:0000313" key="9">
    <source>
        <dbReference type="Proteomes" id="UP001231518"/>
    </source>
</evidence>
<accession>A0AAD7YEK3</accession>
<dbReference type="EMBL" id="JARGEI010000021">
    <property type="protein sequence ID" value="KAJ8712423.1"/>
    <property type="molecule type" value="Genomic_DNA"/>
</dbReference>
<dbReference type="InterPro" id="IPR037496">
    <property type="entry name" value="BEND6-like"/>
</dbReference>
<feature type="region of interest" description="Disordered" evidence="6">
    <location>
        <begin position="567"/>
        <end position="604"/>
    </location>
</feature>
<sequence length="604" mass="66640">MAFTKRSECFNWLVLECRNGGRYVVHKNHLLSPLGKELTLGDTVTVLMDREPTMGTLIARTKKRDTLLASPVKLSDEEIAGPCRRLEEGASPQTLDAEPTRLPVGAPSPIPEAAPTRLAVGAQNPLSEAAPTRLPVCAQNPLSEAAPTRLPVGAQNPLSEAAPTRLPVGAQNPLSEAAPTRLAVGAQNPLSEAAPTRLPVGAQNPLSEAAPTRLPVGAQNPLSEAAPTRLPVGAPSPRRRLDAGSSKLPVAGPSRQFEDWQSEDELEDYSSDSSSWVPSDDNASETSIESDTDTCRVTKNNHNRNTQLSLERYKAMPVRRFCANPPKENDIKKQGTTLTMLRNAIAAVLAIMNLIHEIRNDSVKYNSNNVPRLIRRLNDTMNNNKCLEDAMKESEEDPEQEEFNRSDDNVLISNIFDSRPAANRTVLTTNRFNQTAPASRNVFNSKKLNQTAPANRNQNNLSQEWVPIGTGKTLIHKDKFKKVKWDSYSHATRTLLIAYFSRRVLATHSLTGKKSPAFQHKAAKMCLDPKAVSDIVYEVMKRFTVKENLVRSIVTTKCADEAKMLKQRKEKRKKLKAKNNENLTPATVKAIEDFGTEPAKKEEH</sequence>
<evidence type="ECO:0000256" key="1">
    <source>
        <dbReference type="ARBA" id="ARBA00004123"/>
    </source>
</evidence>
<feature type="region of interest" description="Disordered" evidence="6">
    <location>
        <begin position="147"/>
        <end position="172"/>
    </location>
</feature>
<proteinExistence type="predicted"/>
<feature type="domain" description="BEN" evidence="7">
    <location>
        <begin position="469"/>
        <end position="565"/>
    </location>
</feature>
<feature type="compositionally biased region" description="Acidic residues" evidence="6">
    <location>
        <begin position="260"/>
        <end position="270"/>
    </location>
</feature>
<evidence type="ECO:0000256" key="4">
    <source>
        <dbReference type="ARBA" id="ARBA00023163"/>
    </source>
</evidence>
<dbReference type="Gene3D" id="1.10.10.2590">
    <property type="entry name" value="BEN domain"/>
    <property type="match status" value="1"/>
</dbReference>
<dbReference type="GO" id="GO:0045666">
    <property type="term" value="P:positive regulation of neuron differentiation"/>
    <property type="evidence" value="ECO:0007669"/>
    <property type="project" value="InterPro"/>
</dbReference>
<protein>
    <recommendedName>
        <fullName evidence="7">BEN domain-containing protein</fullName>
    </recommendedName>
</protein>
<dbReference type="GO" id="GO:0005634">
    <property type="term" value="C:nucleus"/>
    <property type="evidence" value="ECO:0007669"/>
    <property type="project" value="UniProtKB-SubCell"/>
</dbReference>
<evidence type="ECO:0000256" key="5">
    <source>
        <dbReference type="ARBA" id="ARBA00023242"/>
    </source>
</evidence>
<dbReference type="PROSITE" id="PS51457">
    <property type="entry name" value="BEN"/>
    <property type="match status" value="1"/>
</dbReference>
<comment type="caution">
    <text evidence="8">The sequence shown here is derived from an EMBL/GenBank/DDBJ whole genome shotgun (WGS) entry which is preliminary data.</text>
</comment>